<dbReference type="SUPFAM" id="SSF51215">
    <property type="entry name" value="Regulatory protein AraC"/>
    <property type="match status" value="1"/>
</dbReference>
<dbReference type="STRING" id="1196031.A361_16515"/>
<gene>
    <name evidence="5" type="ORF">A361_16515</name>
</gene>
<dbReference type="RefSeq" id="WP_009333818.1">
    <property type="nucleotide sequence ID" value="NZ_CP015506.1"/>
</dbReference>
<dbReference type="InterPro" id="IPR018062">
    <property type="entry name" value="HTH_AraC-typ_CS"/>
</dbReference>
<evidence type="ECO:0000256" key="3">
    <source>
        <dbReference type="ARBA" id="ARBA00023163"/>
    </source>
</evidence>
<keyword evidence="1" id="KW-0805">Transcription regulation</keyword>
<dbReference type="EMBL" id="CP015506">
    <property type="protein sequence ID" value="AND40687.1"/>
    <property type="molecule type" value="Genomic_DNA"/>
</dbReference>
<organism evidence="5 6">
    <name type="scientific">Cytobacillus oceanisediminis 2691</name>
    <dbReference type="NCBI Taxonomy" id="1196031"/>
    <lineage>
        <taxon>Bacteria</taxon>
        <taxon>Bacillati</taxon>
        <taxon>Bacillota</taxon>
        <taxon>Bacilli</taxon>
        <taxon>Bacillales</taxon>
        <taxon>Bacillaceae</taxon>
        <taxon>Cytobacillus</taxon>
    </lineage>
</organism>
<dbReference type="eggNOG" id="COG2207">
    <property type="taxonomic scope" value="Bacteria"/>
</dbReference>
<keyword evidence="2" id="KW-0238">DNA-binding</keyword>
<proteinExistence type="predicted"/>
<evidence type="ECO:0000256" key="1">
    <source>
        <dbReference type="ARBA" id="ARBA00023015"/>
    </source>
</evidence>
<reference evidence="5 6" key="1">
    <citation type="submission" date="2016-04" db="EMBL/GenBank/DDBJ databases">
        <title>Complete genome sequence of Bacillus oceanisediminis strain 2691.</title>
        <authorList>
            <person name="Jeong H."/>
            <person name="Kim H.J."/>
            <person name="Lee D.-W."/>
        </authorList>
    </citation>
    <scope>NUCLEOTIDE SEQUENCE [LARGE SCALE GENOMIC DNA]</scope>
    <source>
        <strain evidence="5 6">2691</strain>
    </source>
</reference>
<name>A0A160MCI4_9BACI</name>
<keyword evidence="3" id="KW-0804">Transcription</keyword>
<sequence>MDKNLYRRFDFPETGINLYESKHLRGKFVAEHYHDHFQILYALEGEGEITLDGKAYNFSKDKVVLITPNCVHSIIATTKMTVLVLAFSVPLLNITLQNELLSLIQKSARHFELDLYTASEIRPLIRKMLYEQKNGDLFGKLSMPVYLIEIIIHLLRQQNFSFVQDANDIRSIQMKEYIERHYFNNITAESLSAVFGISTRYMNDIFKRKFNDTPLQYLQKVRINHAKELLLQSDQDIVSICFEVGYETLSTFYRTFRNLVGISPNKFRLSSQSASDVSDTVS</sequence>
<evidence type="ECO:0000256" key="2">
    <source>
        <dbReference type="ARBA" id="ARBA00023125"/>
    </source>
</evidence>
<dbReference type="InterPro" id="IPR018060">
    <property type="entry name" value="HTH_AraC"/>
</dbReference>
<dbReference type="InterPro" id="IPR003313">
    <property type="entry name" value="AraC-bd"/>
</dbReference>
<evidence type="ECO:0000313" key="5">
    <source>
        <dbReference type="EMBL" id="AND40687.1"/>
    </source>
</evidence>
<dbReference type="PROSITE" id="PS01124">
    <property type="entry name" value="HTH_ARAC_FAMILY_2"/>
    <property type="match status" value="1"/>
</dbReference>
<accession>A0A160MCI4</accession>
<dbReference type="AlphaFoldDB" id="A0A160MCI4"/>
<dbReference type="InterPro" id="IPR037923">
    <property type="entry name" value="HTH-like"/>
</dbReference>
<dbReference type="InterPro" id="IPR014710">
    <property type="entry name" value="RmlC-like_jellyroll"/>
</dbReference>
<dbReference type="eggNOG" id="COG1917">
    <property type="taxonomic scope" value="Bacteria"/>
</dbReference>
<evidence type="ECO:0000313" key="6">
    <source>
        <dbReference type="Proteomes" id="UP000077856"/>
    </source>
</evidence>
<dbReference type="SMART" id="SM00342">
    <property type="entry name" value="HTH_ARAC"/>
    <property type="match status" value="1"/>
</dbReference>
<dbReference type="SUPFAM" id="SSF46689">
    <property type="entry name" value="Homeodomain-like"/>
    <property type="match status" value="2"/>
</dbReference>
<dbReference type="GO" id="GO:0043565">
    <property type="term" value="F:sequence-specific DNA binding"/>
    <property type="evidence" value="ECO:0007669"/>
    <property type="project" value="InterPro"/>
</dbReference>
<dbReference type="Gene3D" id="1.10.10.60">
    <property type="entry name" value="Homeodomain-like"/>
    <property type="match status" value="2"/>
</dbReference>
<dbReference type="PANTHER" id="PTHR43280">
    <property type="entry name" value="ARAC-FAMILY TRANSCRIPTIONAL REGULATOR"/>
    <property type="match status" value="1"/>
</dbReference>
<dbReference type="Proteomes" id="UP000077856">
    <property type="component" value="Chromosome"/>
</dbReference>
<dbReference type="Pfam" id="PF02311">
    <property type="entry name" value="AraC_binding"/>
    <property type="match status" value="1"/>
</dbReference>
<feature type="domain" description="HTH araC/xylS-type" evidence="4">
    <location>
        <begin position="172"/>
        <end position="270"/>
    </location>
</feature>
<dbReference type="Pfam" id="PF12833">
    <property type="entry name" value="HTH_18"/>
    <property type="match status" value="1"/>
</dbReference>
<dbReference type="GO" id="GO:0003700">
    <property type="term" value="F:DNA-binding transcription factor activity"/>
    <property type="evidence" value="ECO:0007669"/>
    <property type="project" value="InterPro"/>
</dbReference>
<dbReference type="KEGG" id="bon:A361_16515"/>
<dbReference type="InterPro" id="IPR009057">
    <property type="entry name" value="Homeodomain-like_sf"/>
</dbReference>
<evidence type="ECO:0000259" key="4">
    <source>
        <dbReference type="PROSITE" id="PS01124"/>
    </source>
</evidence>
<dbReference type="Gene3D" id="2.60.120.10">
    <property type="entry name" value="Jelly Rolls"/>
    <property type="match status" value="1"/>
</dbReference>
<dbReference type="PANTHER" id="PTHR43280:SF28">
    <property type="entry name" value="HTH-TYPE TRANSCRIPTIONAL ACTIVATOR RHAS"/>
    <property type="match status" value="1"/>
</dbReference>
<dbReference type="PROSITE" id="PS00041">
    <property type="entry name" value="HTH_ARAC_FAMILY_1"/>
    <property type="match status" value="1"/>
</dbReference>
<protein>
    <recommendedName>
        <fullName evidence="4">HTH araC/xylS-type domain-containing protein</fullName>
    </recommendedName>
</protein>